<dbReference type="RefSeq" id="YP_008125437.1">
    <property type="nucleotide sequence ID" value="NC_021529.2"/>
</dbReference>
<proteinExistence type="predicted"/>
<dbReference type="GeneID" id="15926742"/>
<dbReference type="KEGG" id="vg:15926742"/>
<dbReference type="EMBL" id="HQ317393">
    <property type="protein sequence ID" value="AGN30288.1"/>
    <property type="molecule type" value="Genomic_DNA"/>
</dbReference>
<organism evidence="1 2">
    <name type="scientific">Vibrio phage nt-1</name>
    <dbReference type="NCBI Taxonomy" id="115992"/>
    <lineage>
        <taxon>Viruses</taxon>
        <taxon>Duplodnaviria</taxon>
        <taxon>Heunggongvirae</taxon>
        <taxon>Uroviricota</taxon>
        <taxon>Caudoviricetes</taxon>
        <taxon>Pantevenvirales</taxon>
        <taxon>Straboviridae</taxon>
        <taxon>Mylasvirus</taxon>
        <taxon>Mylasvirus persius</taxon>
    </lineage>
</organism>
<protein>
    <submittedName>
        <fullName evidence="1">Uncharacterized protein</fullName>
    </submittedName>
</protein>
<name>R9TGQ9_9CAUD</name>
<evidence type="ECO:0000313" key="2">
    <source>
        <dbReference type="Proteomes" id="UP000201461"/>
    </source>
</evidence>
<sequence length="97" mass="11612">MFTTKQFVQIEHNYSHIDTVNLEDRKGVPQAKFVIEIKTGTYYNHKTDSMKEIDPELVGYWILSDAIDPYWYSVDECLKEYEWERAREITITSWEAI</sequence>
<dbReference type="Proteomes" id="UP000201461">
    <property type="component" value="Segment"/>
</dbReference>
<gene>
    <name evidence="1" type="ORF">VPFG_00289</name>
</gene>
<keyword evidence="2" id="KW-1185">Reference proteome</keyword>
<evidence type="ECO:0000313" key="1">
    <source>
        <dbReference type="EMBL" id="AGN30288.1"/>
    </source>
</evidence>
<accession>R9TGQ9</accession>
<dbReference type="OrthoDB" id="20668at10239"/>
<reference evidence="1 2" key="1">
    <citation type="journal article" date="2014" name="Genome Biol. Evol.">
        <title>Composite Conserved Promoter-Terminator Motifs (PeSLs) that Mediate Modular Shuffling in the Diverse T4-Like Myoviruses.</title>
        <authorList>
            <person name="Comeau A.M."/>
            <person name="Arbiol C."/>
            <person name="Krisch H.M."/>
        </authorList>
    </citation>
    <scope>NUCLEOTIDE SEQUENCE [LARGE SCALE GENOMIC DNA]</scope>
</reference>